<dbReference type="EMBL" id="CM031834">
    <property type="protein sequence ID" value="KAG6693291.1"/>
    <property type="molecule type" value="Genomic_DNA"/>
</dbReference>
<dbReference type="PANTHER" id="PTHR45979:SF2">
    <property type="entry name" value="PAP_OAS1 SUBSTRATE-BINDING DOMAIN SUPERFAMILY"/>
    <property type="match status" value="1"/>
</dbReference>
<feature type="domain" description="PAP/OAS1 substrate-binding-related" evidence="3">
    <location>
        <begin position="183"/>
        <end position="273"/>
    </location>
</feature>
<feature type="domain" description="Poly(A) RNA polymerase mitochondrial-like central palm" evidence="2">
    <location>
        <begin position="52"/>
        <end position="170"/>
    </location>
</feature>
<evidence type="ECO:0000259" key="2">
    <source>
        <dbReference type="Pfam" id="PF22600"/>
    </source>
</evidence>
<evidence type="ECO:0000313" key="4">
    <source>
        <dbReference type="EMBL" id="KAG6693291.1"/>
    </source>
</evidence>
<dbReference type="CDD" id="cd05402">
    <property type="entry name" value="NT_PAP_TUTase"/>
    <property type="match status" value="1"/>
</dbReference>
<feature type="compositionally biased region" description="Polar residues" evidence="1">
    <location>
        <begin position="622"/>
        <end position="638"/>
    </location>
</feature>
<evidence type="ECO:0008006" key="6">
    <source>
        <dbReference type="Google" id="ProtNLM"/>
    </source>
</evidence>
<sequence length="758" mass="83526">MGDISVWSPEPNGAVLEEMPSSSSSSQSSFLPSNQTEIGAEYWQRAEDATQGVIAQVQPTILSENRRKAVIDYVQRLIKGFLGCEVFPFGSVPLRTYLPDGDIDLTAFGGINVEDNLANEVFSVLEREEQNRAAEFVVKDVQLIRAEVKLVKCLVQNIVVDISFNQLGGLCTLCFLEQVDRLIGKDHLFKRSIILIKAWCYYESRILGAHHGLISTYALETLVLYIFHHFHTSLNGPLAVLYKFLDYFSNFDWDSYCISLNGPVRISSLYSGTDSLEDQTNPEFEQACINGMTVEFRLGYEVPIHSGVTNIETSGTSMSFGRAMSELKRTSTNGITVSEHRLCGDAEDLATSRIQDLTISNDATKSPPASCENTRSPLGKAHHAPHLYFSHTFVGNNEEGNMDEKRPGNLGYTDNKDLSELQRVPPEEKAFIAHGDQDENQLGSDRQCLSPVGSKPNSSHLSSINRSSEDPYPNCFGYWMLNGTIENPEALKSLSDLSGDYDNHLNNLHFGRWCNEYAASSSVTPVSPPLVPQFHGKKQWDLVRRSLQINTNVFPQMNTNGGVVSRSVLYPMNPPILPGGTIFGMDEMPKPRGTGTYFPNTNNYRDRPLTARGRNQAPARSPRNNGRAMSTPELNSSERSSHELAQAQYPVHGSGKSGSVDHNSGSPGRKVYSDANGSLHPSERVAEVGSNGQLPVEGSLLEKSWQQNPVSALAHNSSGNLPSPGMQSPKPVVGMTQDRIGAQSYRLKDEDDFPPLSV</sequence>
<evidence type="ECO:0000313" key="5">
    <source>
        <dbReference type="Proteomes" id="UP000811246"/>
    </source>
</evidence>
<proteinExistence type="predicted"/>
<dbReference type="Pfam" id="PF22600">
    <property type="entry name" value="MTPAP-like_central"/>
    <property type="match status" value="1"/>
</dbReference>
<dbReference type="InterPro" id="IPR058921">
    <property type="entry name" value="PAP/OAS1-rel"/>
</dbReference>
<evidence type="ECO:0000259" key="3">
    <source>
        <dbReference type="Pfam" id="PF26180"/>
    </source>
</evidence>
<dbReference type="Pfam" id="PF26180">
    <property type="entry name" value="PAP-OAS1"/>
    <property type="match status" value="1"/>
</dbReference>
<accession>A0A922J3M0</accession>
<feature type="region of interest" description="Disordered" evidence="1">
    <location>
        <begin position="587"/>
        <end position="691"/>
    </location>
</feature>
<dbReference type="InterPro" id="IPR054708">
    <property type="entry name" value="MTPAP-like_central"/>
</dbReference>
<feature type="compositionally biased region" description="Polar residues" evidence="1">
    <location>
        <begin position="709"/>
        <end position="721"/>
    </location>
</feature>
<comment type="caution">
    <text evidence="4">The sequence shown here is derived from an EMBL/GenBank/DDBJ whole genome shotgun (WGS) entry which is preliminary data.</text>
</comment>
<name>A0A922J3M0_CARIL</name>
<reference evidence="4" key="1">
    <citation type="submission" date="2021-01" db="EMBL/GenBank/DDBJ databases">
        <authorList>
            <person name="Lovell J.T."/>
            <person name="Bentley N."/>
            <person name="Bhattarai G."/>
            <person name="Jenkins J.W."/>
            <person name="Sreedasyam A."/>
            <person name="Alarcon Y."/>
            <person name="Bock C."/>
            <person name="Boston L."/>
            <person name="Carlson J."/>
            <person name="Cervantes K."/>
            <person name="Clermont K."/>
            <person name="Krom N."/>
            <person name="Kubenka K."/>
            <person name="Mamidi S."/>
            <person name="Mattison C."/>
            <person name="Monteros M."/>
            <person name="Pisani C."/>
            <person name="Plott C."/>
            <person name="Rajasekar S."/>
            <person name="Rhein H.S."/>
            <person name="Rohla C."/>
            <person name="Song M."/>
            <person name="Hilaire R.S."/>
            <person name="Shu S."/>
            <person name="Wells L."/>
            <person name="Wang X."/>
            <person name="Webber J."/>
            <person name="Heerema R.J."/>
            <person name="Klein P."/>
            <person name="Conner P."/>
            <person name="Grauke L."/>
            <person name="Grimwood J."/>
            <person name="Schmutz J."/>
            <person name="Randall J.J."/>
        </authorList>
    </citation>
    <scope>NUCLEOTIDE SEQUENCE</scope>
    <source>
        <tissue evidence="4">Leaf</tissue>
    </source>
</reference>
<feature type="region of interest" description="Disordered" evidence="1">
    <location>
        <begin position="709"/>
        <end position="733"/>
    </location>
</feature>
<feature type="region of interest" description="Disordered" evidence="1">
    <location>
        <begin position="739"/>
        <end position="758"/>
    </location>
</feature>
<dbReference type="AlphaFoldDB" id="A0A922J3M0"/>
<dbReference type="PANTHER" id="PTHR45979">
    <property type="entry name" value="PAP/OAS1 SUBSTRATE-BINDING DOMAIN SUPERFAMILY"/>
    <property type="match status" value="1"/>
</dbReference>
<feature type="region of interest" description="Disordered" evidence="1">
    <location>
        <begin position="1"/>
        <end position="32"/>
    </location>
</feature>
<dbReference type="Proteomes" id="UP000811246">
    <property type="component" value="Chromosome 10"/>
</dbReference>
<dbReference type="InterPro" id="IPR058920">
    <property type="entry name" value="PAP-OAS1-bd-rel"/>
</dbReference>
<evidence type="ECO:0000256" key="1">
    <source>
        <dbReference type="SAM" id="MobiDB-lite"/>
    </source>
</evidence>
<gene>
    <name evidence="4" type="ORF">I3842_10G162100</name>
</gene>
<protein>
    <recommendedName>
        <fullName evidence="6">Polymerase nucleotidyl transferase domain-containing protein</fullName>
    </recommendedName>
</protein>
<organism evidence="4 5">
    <name type="scientific">Carya illinoinensis</name>
    <name type="common">Pecan</name>
    <dbReference type="NCBI Taxonomy" id="32201"/>
    <lineage>
        <taxon>Eukaryota</taxon>
        <taxon>Viridiplantae</taxon>
        <taxon>Streptophyta</taxon>
        <taxon>Embryophyta</taxon>
        <taxon>Tracheophyta</taxon>
        <taxon>Spermatophyta</taxon>
        <taxon>Magnoliopsida</taxon>
        <taxon>eudicotyledons</taxon>
        <taxon>Gunneridae</taxon>
        <taxon>Pentapetalae</taxon>
        <taxon>rosids</taxon>
        <taxon>fabids</taxon>
        <taxon>Fagales</taxon>
        <taxon>Juglandaceae</taxon>
        <taxon>Carya</taxon>
    </lineage>
</organism>